<dbReference type="EMBL" id="FNGY01000007">
    <property type="protein sequence ID" value="SDN32175.1"/>
    <property type="molecule type" value="Genomic_DNA"/>
</dbReference>
<dbReference type="AlphaFoldDB" id="A0A1H0AFI8"/>
<keyword evidence="3" id="KW-1185">Reference proteome</keyword>
<proteinExistence type="predicted"/>
<organism evidence="2 3">
    <name type="scientific">Pedobacter steynii</name>
    <dbReference type="NCBI Taxonomy" id="430522"/>
    <lineage>
        <taxon>Bacteria</taxon>
        <taxon>Pseudomonadati</taxon>
        <taxon>Bacteroidota</taxon>
        <taxon>Sphingobacteriia</taxon>
        <taxon>Sphingobacteriales</taxon>
        <taxon>Sphingobacteriaceae</taxon>
        <taxon>Pedobacter</taxon>
    </lineage>
</organism>
<feature type="chain" id="PRO_5010296212" description="Phosphatidylcholine 1-acylhydrolase" evidence="1">
    <location>
        <begin position="21"/>
        <end position="304"/>
    </location>
</feature>
<reference evidence="3" key="1">
    <citation type="submission" date="2016-10" db="EMBL/GenBank/DDBJ databases">
        <authorList>
            <person name="Varghese N."/>
            <person name="Submissions S."/>
        </authorList>
    </citation>
    <scope>NUCLEOTIDE SEQUENCE [LARGE SCALE GENOMIC DNA]</scope>
    <source>
        <strain evidence="3">DSM 19110</strain>
    </source>
</reference>
<dbReference type="OrthoDB" id="977150at2"/>
<evidence type="ECO:0000256" key="1">
    <source>
        <dbReference type="SAM" id="SignalP"/>
    </source>
</evidence>
<evidence type="ECO:0008006" key="4">
    <source>
        <dbReference type="Google" id="ProtNLM"/>
    </source>
</evidence>
<name>A0A1H0AFI8_9SPHI</name>
<evidence type="ECO:0000313" key="3">
    <source>
        <dbReference type="Proteomes" id="UP000183200"/>
    </source>
</evidence>
<dbReference type="RefSeq" id="WP_074610174.1">
    <property type="nucleotide sequence ID" value="NZ_FNGY01000007.1"/>
</dbReference>
<keyword evidence="1" id="KW-0732">Signal</keyword>
<accession>A0A1H0AFI8</accession>
<evidence type="ECO:0000313" key="2">
    <source>
        <dbReference type="EMBL" id="SDN32175.1"/>
    </source>
</evidence>
<protein>
    <recommendedName>
        <fullName evidence="4">Phosphatidylcholine 1-acylhydrolase</fullName>
    </recommendedName>
</protein>
<sequence>MKIGCLLTLIYRLSTAMAIAQPRPQANVNFIQLYKENSDLSYMAPKGEIGAPDKYIINGRLTSTYMLLASPELPVAFAVQPDFMVRVRAEQSSGVRTPSFRLGGIFYFRLNRRVADYQYATLRFQHHSNGQDDGALNPDGSVNTKTGNFSTNALLISYNIGNTIPAINDHLDMTLNHEIAFEWHKWFHYEHILNDDYGFTRLIYNFSLRGYHPLKEVWRLNTGVSYALNKMTAYPFGAIKKRLNVEASFHYSFPFMDNVFLMAAAGYYGEDPYNIYYKNKYAYLRFGISTGILRGRSKNLATQH</sequence>
<dbReference type="Proteomes" id="UP000183200">
    <property type="component" value="Unassembled WGS sequence"/>
</dbReference>
<gene>
    <name evidence="2" type="ORF">SAMN05421820_10780</name>
</gene>
<feature type="signal peptide" evidence="1">
    <location>
        <begin position="1"/>
        <end position="20"/>
    </location>
</feature>